<evidence type="ECO:0000313" key="7">
    <source>
        <dbReference type="Proteomes" id="UP000288943"/>
    </source>
</evidence>
<evidence type="ECO:0000313" key="5">
    <source>
        <dbReference type="EMBL" id="MCY9594319.1"/>
    </source>
</evidence>
<dbReference type="Proteomes" id="UP001527202">
    <property type="component" value="Unassembled WGS sequence"/>
</dbReference>
<feature type="domain" description="Glycosyl hydrolase family 95 N-terminal" evidence="2">
    <location>
        <begin position="6"/>
        <end position="238"/>
    </location>
</feature>
<dbReference type="Pfam" id="PF22124">
    <property type="entry name" value="Glyco_hydro_95_cat"/>
    <property type="match status" value="1"/>
</dbReference>
<dbReference type="RefSeq" id="WP_042228284.1">
    <property type="nucleotide sequence ID" value="NZ_CP026520.1"/>
</dbReference>
<dbReference type="InterPro" id="IPR012341">
    <property type="entry name" value="6hp_glycosidase-like_sf"/>
</dbReference>
<dbReference type="OrthoDB" id="9802600at2"/>
<sequence>MTANKLWYTSPAQAWTEALPVGNGRLGAMIYGRVEEEVISLNEESLWYGGPKDRTNPEAAAALPEVRRLLMEGRVTEAQELAHMGLTPIPKYAGPYQPLGDLRIWFAEHEPDAGTYRRELDLATGLCRVEYATQGASCTRELLASAPAGVLACRLTTAHPEGLNFRFHLGRRPFDEGAAPAGPDAVLMQGRCGPDGVRYAALASVSAEGGTVRTIGDFVHVAGAAEATIYVAAQTSFRHGDPAAVCRRQVEEARRKGYEAVKAEHRADYMPLFARMSLELGTPDADIRLLPTDERLDRVREGGEDPELLALFFQYGRYLLLASSRPGTLPANLQGIWNNDYQPPWECNYTLNINLQMNYWPAEVCNLSECHEPLFEFIDRLVASGRETARKLYGCRGFVVHHNSNLWAESGINGMLPRAAVWPMGGVWLALHLWEHYRFGGDSHFLAHRAYPVMKEAAQFLLDYMTEDGKGGLLTGPSVSPENKYVLPGGKIGYLCMAPAMDIQLTRTLFGAVREAADVLARERGARGADRPDPCSMDGGAGSPTVSAEAGLAGTEARSGGHAAACGDAAPPAEAEWLERLTAAESRLPQPATGSRGQLLEWLGDEEESDPGHRHISHLFGLFPGELISPVRTPALAEAARVTLERRLAGGSGHTGWSRVWIAHYWARLRNGDEAHRHLTALFRHAADPNLFTEHPPFQIDGNLGGTSAAAEMLLQSQEGMLDLLPALPSAWPCGRVKGLRARGGYEADLEWERGLLTAGRVAASVAGILRIGYKLPFTACLDGKKAAGESRFSESCGLYVTDIEHEAHAVVEIRL</sequence>
<dbReference type="EMBL" id="CP026520">
    <property type="protein sequence ID" value="QAV18429.1"/>
    <property type="molecule type" value="Genomic_DNA"/>
</dbReference>
<dbReference type="Gene3D" id="2.70.98.50">
    <property type="entry name" value="putative glycoside hydrolase family protein from bacillus halodurans"/>
    <property type="match status" value="1"/>
</dbReference>
<organism evidence="6 7">
    <name type="scientific">Paenibacillus chitinolyticus</name>
    <dbReference type="NCBI Taxonomy" id="79263"/>
    <lineage>
        <taxon>Bacteria</taxon>
        <taxon>Bacillati</taxon>
        <taxon>Bacillota</taxon>
        <taxon>Bacilli</taxon>
        <taxon>Bacillales</taxon>
        <taxon>Paenibacillaceae</taxon>
        <taxon>Paenibacillus</taxon>
    </lineage>
</organism>
<dbReference type="GeneID" id="95375608"/>
<reference evidence="6 7" key="1">
    <citation type="submission" date="2018-01" db="EMBL/GenBank/DDBJ databases">
        <title>The whole genome sequencing and assembly of Paenibacillus chitinolyticus KCCM 41400 strain.</title>
        <authorList>
            <person name="Kim J.-Y."/>
            <person name="Park M.-K."/>
            <person name="Lee Y.-J."/>
            <person name="Yi H."/>
            <person name="Bahn Y.-S."/>
            <person name="Kim J.F."/>
            <person name="Lee D.-W."/>
        </authorList>
    </citation>
    <scope>NUCLEOTIDE SEQUENCE [LARGE SCALE GENOMIC DNA]</scope>
    <source>
        <strain evidence="6 7">KCCM 41400</strain>
    </source>
</reference>
<dbReference type="Gene3D" id="2.60.40.1180">
    <property type="entry name" value="Golgi alpha-mannosidase II"/>
    <property type="match status" value="1"/>
</dbReference>
<keyword evidence="5" id="KW-0378">Hydrolase</keyword>
<evidence type="ECO:0000256" key="1">
    <source>
        <dbReference type="SAM" id="MobiDB-lite"/>
    </source>
</evidence>
<name>A0A410WVH6_9BACL</name>
<proteinExistence type="predicted"/>
<feature type="domain" description="Glycosyl hydrolase family 95 catalytic" evidence="4">
    <location>
        <begin position="257"/>
        <end position="714"/>
    </location>
</feature>
<dbReference type="InterPro" id="IPR027414">
    <property type="entry name" value="GH95_N_dom"/>
</dbReference>
<dbReference type="EMBL" id="JAMDMJ010000001">
    <property type="protein sequence ID" value="MCY9594319.1"/>
    <property type="molecule type" value="Genomic_DNA"/>
</dbReference>
<dbReference type="PANTHER" id="PTHR31084:SF0">
    <property type="entry name" value="ALPHA-L-FUCOSIDASE 2"/>
    <property type="match status" value="1"/>
</dbReference>
<reference evidence="5 8" key="2">
    <citation type="submission" date="2022-05" db="EMBL/GenBank/DDBJ databases">
        <title>Genome Sequencing of Bee-Associated Microbes.</title>
        <authorList>
            <person name="Dunlap C."/>
        </authorList>
    </citation>
    <scope>NUCLEOTIDE SEQUENCE [LARGE SCALE GENOMIC DNA]</scope>
    <source>
        <strain evidence="5 8">NRRL B-23120</strain>
    </source>
</reference>
<accession>A0A410WVH6</accession>
<keyword evidence="8" id="KW-1185">Reference proteome</keyword>
<feature type="domain" description="Alpha fucosidase A-like C-terminal" evidence="3">
    <location>
        <begin position="716"/>
        <end position="788"/>
    </location>
</feature>
<evidence type="ECO:0000259" key="4">
    <source>
        <dbReference type="Pfam" id="PF22124"/>
    </source>
</evidence>
<dbReference type="InterPro" id="IPR013780">
    <property type="entry name" value="Glyco_hydro_b"/>
</dbReference>
<evidence type="ECO:0000259" key="2">
    <source>
        <dbReference type="Pfam" id="PF14498"/>
    </source>
</evidence>
<dbReference type="Gene3D" id="1.50.10.10">
    <property type="match status" value="1"/>
</dbReference>
<evidence type="ECO:0000259" key="3">
    <source>
        <dbReference type="Pfam" id="PF21307"/>
    </source>
</evidence>
<dbReference type="AlphaFoldDB" id="A0A410WVH6"/>
<dbReference type="PIRSF" id="PIRSF007663">
    <property type="entry name" value="UCP007663"/>
    <property type="match status" value="1"/>
</dbReference>
<dbReference type="InterPro" id="IPR016518">
    <property type="entry name" value="Alpha-L-fucosidase"/>
</dbReference>
<evidence type="ECO:0000313" key="8">
    <source>
        <dbReference type="Proteomes" id="UP001527202"/>
    </source>
</evidence>
<dbReference type="PANTHER" id="PTHR31084">
    <property type="entry name" value="ALPHA-L-FUCOSIDASE 2"/>
    <property type="match status" value="1"/>
</dbReference>
<dbReference type="InterPro" id="IPR054363">
    <property type="entry name" value="GH95_cat"/>
</dbReference>
<dbReference type="InterPro" id="IPR008928">
    <property type="entry name" value="6-hairpin_glycosidase_sf"/>
</dbReference>
<dbReference type="Proteomes" id="UP000288943">
    <property type="component" value="Chromosome"/>
</dbReference>
<dbReference type="Pfam" id="PF21307">
    <property type="entry name" value="Glyco_hydro_95_C"/>
    <property type="match status" value="1"/>
</dbReference>
<dbReference type="KEGG" id="pchi:PC41400_12385"/>
<protein>
    <submittedName>
        <fullName evidence="6">Alpha-L-fucosidase</fullName>
    </submittedName>
    <submittedName>
        <fullName evidence="5">Glycoside hydrolase family 95 protein</fullName>
    </submittedName>
</protein>
<gene>
    <name evidence="5" type="ORF">M5X16_00815</name>
    <name evidence="6" type="ORF">PC41400_12385</name>
</gene>
<feature type="compositionally biased region" description="Basic and acidic residues" evidence="1">
    <location>
        <begin position="523"/>
        <end position="533"/>
    </location>
</feature>
<feature type="region of interest" description="Disordered" evidence="1">
    <location>
        <begin position="523"/>
        <end position="547"/>
    </location>
</feature>
<evidence type="ECO:0000313" key="6">
    <source>
        <dbReference type="EMBL" id="QAV18429.1"/>
    </source>
</evidence>
<dbReference type="GO" id="GO:0005975">
    <property type="term" value="P:carbohydrate metabolic process"/>
    <property type="evidence" value="ECO:0007669"/>
    <property type="project" value="InterPro"/>
</dbReference>
<dbReference type="InterPro" id="IPR049053">
    <property type="entry name" value="AFCA-like_C"/>
</dbReference>
<dbReference type="SUPFAM" id="SSF48208">
    <property type="entry name" value="Six-hairpin glycosidases"/>
    <property type="match status" value="1"/>
</dbReference>
<dbReference type="Pfam" id="PF14498">
    <property type="entry name" value="Glyco_hyd_65N_2"/>
    <property type="match status" value="1"/>
</dbReference>
<dbReference type="GO" id="GO:0004560">
    <property type="term" value="F:alpha-L-fucosidase activity"/>
    <property type="evidence" value="ECO:0007669"/>
    <property type="project" value="InterPro"/>
</dbReference>